<dbReference type="CDD" id="cd00947">
    <property type="entry name" value="TBP_aldolase_IIB"/>
    <property type="match status" value="1"/>
</dbReference>
<dbReference type="EMBL" id="JARPTC010000014">
    <property type="protein sequence ID" value="MDO7787597.1"/>
    <property type="molecule type" value="Genomic_DNA"/>
</dbReference>
<keyword evidence="5" id="KW-1185">Reference proteome</keyword>
<feature type="binding site" evidence="3">
    <location>
        <position position="82"/>
    </location>
    <ligand>
        <name>Zn(2+)</name>
        <dbReference type="ChEBI" id="CHEBI:29105"/>
        <label>1</label>
        <note>catalytic</note>
    </ligand>
</feature>
<feature type="active site" description="Proton donor" evidence="1">
    <location>
        <position position="81"/>
    </location>
</feature>
<dbReference type="PANTHER" id="PTHR30304:SF0">
    <property type="entry name" value="D-TAGATOSE-1,6-BISPHOSPHATE ALDOLASE SUBUNIT GATY-RELATED"/>
    <property type="match status" value="1"/>
</dbReference>
<dbReference type="Gene3D" id="3.20.20.70">
    <property type="entry name" value="Aldolase class I"/>
    <property type="match status" value="1"/>
</dbReference>
<feature type="binding site" evidence="3">
    <location>
        <position position="177"/>
    </location>
    <ligand>
        <name>Zn(2+)</name>
        <dbReference type="ChEBI" id="CHEBI:29105"/>
        <label>1</label>
        <note>catalytic</note>
    </ligand>
</feature>
<dbReference type="InterPro" id="IPR000771">
    <property type="entry name" value="FBA_II"/>
</dbReference>
<feature type="binding site" evidence="2">
    <location>
        <begin position="206"/>
        <end position="208"/>
    </location>
    <ligand>
        <name>dihydroxyacetone phosphate</name>
        <dbReference type="ChEBI" id="CHEBI:57642"/>
    </ligand>
</feature>
<name>A0AAW7ZE81_9FIRM</name>
<dbReference type="AlphaFoldDB" id="A0AAW7ZE81"/>
<comment type="cofactor">
    <cofactor evidence="3">
        <name>Zn(2+)</name>
        <dbReference type="ChEBI" id="CHEBI:29105"/>
    </cofactor>
    <text evidence="3">Binds 2 Zn(2+) ions per subunit. One is catalytic and the other provides a structural contribution.</text>
</comment>
<feature type="binding site" evidence="3">
    <location>
        <position position="133"/>
    </location>
    <ligand>
        <name>Zn(2+)</name>
        <dbReference type="ChEBI" id="CHEBI:29105"/>
        <label>2</label>
    </ligand>
</feature>
<keyword evidence="3" id="KW-0862">Zinc</keyword>
<dbReference type="PANTHER" id="PTHR30304">
    <property type="entry name" value="D-TAGATOSE-1,6-BISPHOSPHATE ALDOLASE"/>
    <property type="match status" value="1"/>
</dbReference>
<dbReference type="Proteomes" id="UP001172911">
    <property type="component" value="Unassembled WGS sequence"/>
</dbReference>
<reference evidence="4" key="1">
    <citation type="journal article" date="2023" name="J. Hazard. Mater.">
        <title>Anaerobic biodegradation of pyrene and benzo[a]pyrene by a new sulfate-reducing Desulforamulus aquiferis strain DSA.</title>
        <authorList>
            <person name="Zhang Z."/>
            <person name="Sun J."/>
            <person name="Gong X."/>
            <person name="Wang C."/>
            <person name="Wang H."/>
        </authorList>
    </citation>
    <scope>NUCLEOTIDE SEQUENCE</scope>
    <source>
        <strain evidence="4">DSA</strain>
    </source>
</reference>
<protein>
    <submittedName>
        <fullName evidence="4">Class II fructose-bisphosphate aldolase</fullName>
    </submittedName>
</protein>
<sequence>MPLVTLSEVLAAKDQYCAVGAFSTYDLYTAQGIIQGAERANLPVIAMVGGPVLARPGNEYIGKILVELAEKAAVPVVVFLDHAKDFGVCLRAMKMGFSAVMIDGSHLSFEENISLTSKVVEAARCLGVSVEGELGALAGIEDGEEVKNSKMTDPQRVSEFIAATGVDALAVSIGNAHGLYNGEPNLNFDILKECEGQSKIPLVLHGGTGLTKNQFALAVEHGIKKINIGTEVKKAYIEAFIATHQHKPNSYDMIGVPQACKEAVSDLVYEKLRFFDSDWRKSI</sequence>
<evidence type="ECO:0000256" key="2">
    <source>
        <dbReference type="PIRSR" id="PIRSR001359-2"/>
    </source>
</evidence>
<keyword evidence="3" id="KW-0479">Metal-binding</keyword>
<dbReference type="RefSeq" id="WP_304542750.1">
    <property type="nucleotide sequence ID" value="NZ_JARPTC010000014.1"/>
</dbReference>
<comment type="caution">
    <text evidence="4">The sequence shown here is derived from an EMBL/GenBank/DDBJ whole genome shotgun (WGS) entry which is preliminary data.</text>
</comment>
<evidence type="ECO:0000313" key="5">
    <source>
        <dbReference type="Proteomes" id="UP001172911"/>
    </source>
</evidence>
<dbReference type="GO" id="GO:0005975">
    <property type="term" value="P:carbohydrate metabolic process"/>
    <property type="evidence" value="ECO:0007669"/>
    <property type="project" value="InterPro"/>
</dbReference>
<feature type="binding site" evidence="3">
    <location>
        <position position="205"/>
    </location>
    <ligand>
        <name>Zn(2+)</name>
        <dbReference type="ChEBI" id="CHEBI:29105"/>
        <label>1</label>
        <note>catalytic</note>
    </ligand>
</feature>
<reference evidence="4" key="2">
    <citation type="submission" date="2023-03" db="EMBL/GenBank/DDBJ databases">
        <authorList>
            <person name="Zhang Z."/>
        </authorList>
    </citation>
    <scope>NUCLEOTIDE SEQUENCE</scope>
    <source>
        <strain evidence="4">DSA</strain>
    </source>
</reference>
<organism evidence="4 5">
    <name type="scientific">Desulforamulus aquiferis</name>
    <dbReference type="NCBI Taxonomy" id="1397668"/>
    <lineage>
        <taxon>Bacteria</taxon>
        <taxon>Bacillati</taxon>
        <taxon>Bacillota</taxon>
        <taxon>Clostridia</taxon>
        <taxon>Eubacteriales</taxon>
        <taxon>Peptococcaceae</taxon>
        <taxon>Desulforamulus</taxon>
    </lineage>
</organism>
<feature type="binding site" evidence="2">
    <location>
        <begin position="227"/>
        <end position="230"/>
    </location>
    <ligand>
        <name>dihydroxyacetone phosphate</name>
        <dbReference type="ChEBI" id="CHEBI:57642"/>
    </ligand>
</feature>
<dbReference type="PIRSF" id="PIRSF001359">
    <property type="entry name" value="F_bP_aldolase_II"/>
    <property type="match status" value="1"/>
</dbReference>
<feature type="binding site" evidence="2">
    <location>
        <position position="178"/>
    </location>
    <ligand>
        <name>dihydroxyacetone phosphate</name>
        <dbReference type="ChEBI" id="CHEBI:57642"/>
    </ligand>
</feature>
<feature type="binding site" evidence="3">
    <location>
        <position position="103"/>
    </location>
    <ligand>
        <name>Zn(2+)</name>
        <dbReference type="ChEBI" id="CHEBI:29105"/>
        <label>2</label>
    </ligand>
</feature>
<dbReference type="InterPro" id="IPR050246">
    <property type="entry name" value="Class_II_FBP_aldolase"/>
</dbReference>
<gene>
    <name evidence="4" type="ORF">P6N53_10230</name>
</gene>
<dbReference type="InterPro" id="IPR013785">
    <property type="entry name" value="Aldolase_TIM"/>
</dbReference>
<accession>A0AAW7ZE81</accession>
<dbReference type="GO" id="GO:0016832">
    <property type="term" value="F:aldehyde-lyase activity"/>
    <property type="evidence" value="ECO:0007669"/>
    <property type="project" value="InterPro"/>
</dbReference>
<proteinExistence type="predicted"/>
<evidence type="ECO:0000256" key="1">
    <source>
        <dbReference type="PIRSR" id="PIRSR001359-1"/>
    </source>
</evidence>
<dbReference type="GO" id="GO:0008270">
    <property type="term" value="F:zinc ion binding"/>
    <property type="evidence" value="ECO:0007669"/>
    <property type="project" value="InterPro"/>
</dbReference>
<dbReference type="Pfam" id="PF01116">
    <property type="entry name" value="F_bP_aldolase"/>
    <property type="match status" value="1"/>
</dbReference>
<dbReference type="SUPFAM" id="SSF51569">
    <property type="entry name" value="Aldolase"/>
    <property type="match status" value="1"/>
</dbReference>
<dbReference type="NCBIfam" id="TIGR00167">
    <property type="entry name" value="cbbA"/>
    <property type="match status" value="1"/>
</dbReference>
<evidence type="ECO:0000256" key="3">
    <source>
        <dbReference type="PIRSR" id="PIRSR001359-3"/>
    </source>
</evidence>
<evidence type="ECO:0000313" key="4">
    <source>
        <dbReference type="EMBL" id="MDO7787597.1"/>
    </source>
</evidence>